<dbReference type="Proteomes" id="UP000574133">
    <property type="component" value="Unassembled WGS sequence"/>
</dbReference>
<evidence type="ECO:0000313" key="2">
    <source>
        <dbReference type="Proteomes" id="UP000574133"/>
    </source>
</evidence>
<dbReference type="EMBL" id="JACJVN010000007">
    <property type="protein sequence ID" value="MBB6675942.1"/>
    <property type="molecule type" value="Genomic_DNA"/>
</dbReference>
<protein>
    <submittedName>
        <fullName evidence="1">Uncharacterized protein</fullName>
    </submittedName>
</protein>
<evidence type="ECO:0000313" key="1">
    <source>
        <dbReference type="EMBL" id="MBB6675942.1"/>
    </source>
</evidence>
<reference evidence="1 2" key="1">
    <citation type="submission" date="2020-08" db="EMBL/GenBank/DDBJ databases">
        <title>Cohnella phylogeny.</title>
        <authorList>
            <person name="Dunlap C."/>
        </authorList>
    </citation>
    <scope>NUCLEOTIDE SEQUENCE [LARGE SCALE GENOMIC DNA]</scope>
    <source>
        <strain evidence="1 2">DSM 103658</strain>
    </source>
</reference>
<keyword evidence="2" id="KW-1185">Reference proteome</keyword>
<sequence length="73" mass="8284">MKRYVFYLKTGQSFEVDCTNLELFRNGFGELAKIKWDSSGAIEAKLEHLNLDQLAAIIEVPIASKQPRGEEPK</sequence>
<name>A0A841T510_9BACL</name>
<gene>
    <name evidence="1" type="ORF">H4Q31_01225</name>
</gene>
<dbReference type="AlphaFoldDB" id="A0A841T510"/>
<comment type="caution">
    <text evidence="1">The sequence shown here is derived from an EMBL/GenBank/DDBJ whole genome shotgun (WGS) entry which is preliminary data.</text>
</comment>
<dbReference type="RefSeq" id="WP_185177249.1">
    <property type="nucleotide sequence ID" value="NZ_CBCSEP010000012.1"/>
</dbReference>
<accession>A0A841T510</accession>
<organism evidence="1 2">
    <name type="scientific">Cohnella lubricantis</name>
    <dbReference type="NCBI Taxonomy" id="2163172"/>
    <lineage>
        <taxon>Bacteria</taxon>
        <taxon>Bacillati</taxon>
        <taxon>Bacillota</taxon>
        <taxon>Bacilli</taxon>
        <taxon>Bacillales</taxon>
        <taxon>Paenibacillaceae</taxon>
        <taxon>Cohnella</taxon>
    </lineage>
</organism>
<proteinExistence type="predicted"/>